<evidence type="ECO:0008006" key="4">
    <source>
        <dbReference type="Google" id="ProtNLM"/>
    </source>
</evidence>
<reference evidence="2 3" key="1">
    <citation type="submission" date="2016-10" db="EMBL/GenBank/DDBJ databases">
        <title>Evaluation of Human, Veterinary and Environmental Mycobacterium chelonae Isolates by Core Genome Phylogenomic Analysis, Targeted Gene Comparison, and Anti-microbial Susceptibility Patterns: A Tale of Mistaken Identities.</title>
        <authorList>
            <person name="Fogelson S.B."/>
            <person name="Camus A.C."/>
            <person name="Lorenz W."/>
            <person name="Vasireddy R."/>
            <person name="Vasireddy S."/>
            <person name="Smith T."/>
            <person name="Brown-Elliott B.A."/>
            <person name="Wallace R.J.Jr."/>
            <person name="Hasan N.A."/>
            <person name="Reischl U."/>
            <person name="Sanchez S."/>
        </authorList>
    </citation>
    <scope>NUCLEOTIDE SEQUENCE [LARGE SCALE GENOMIC DNA]</scope>
    <source>
        <strain evidence="2 3">1559</strain>
    </source>
</reference>
<feature type="signal peptide" evidence="1">
    <location>
        <begin position="1"/>
        <end position="31"/>
    </location>
</feature>
<dbReference type="AlphaFoldDB" id="A0A1S1L867"/>
<dbReference type="EMBL" id="MLIK01000018">
    <property type="protein sequence ID" value="OHU26885.1"/>
    <property type="molecule type" value="Genomic_DNA"/>
</dbReference>
<gene>
    <name evidence="2" type="ORF">BKG76_07245</name>
</gene>
<evidence type="ECO:0000313" key="2">
    <source>
        <dbReference type="EMBL" id="OHU26885.1"/>
    </source>
</evidence>
<evidence type="ECO:0000313" key="3">
    <source>
        <dbReference type="Proteomes" id="UP000179616"/>
    </source>
</evidence>
<feature type="chain" id="PRO_5010386284" description="Ig-like domain-containing protein" evidence="1">
    <location>
        <begin position="32"/>
        <end position="111"/>
    </location>
</feature>
<name>A0A1S1L867_9MYCO</name>
<dbReference type="GeneID" id="57166594"/>
<dbReference type="Proteomes" id="UP000179616">
    <property type="component" value="Unassembled WGS sequence"/>
</dbReference>
<dbReference type="RefSeq" id="WP_070937140.1">
    <property type="nucleotide sequence ID" value="NZ_MLIK01000018.1"/>
</dbReference>
<accession>A0A1S1L867</accession>
<evidence type="ECO:0000256" key="1">
    <source>
        <dbReference type="SAM" id="SignalP"/>
    </source>
</evidence>
<proteinExistence type="predicted"/>
<sequence length="111" mass="11902">MYRTQFPCRAGLAAACLVAALVVVTPPAASAGPAAPNALQVITQLQRQGDKVTVHRTGGKPLQMCSVTSVREGKSEYWWTSPRVADPSPKKRANGVGSQLMYRTMDVDVQC</sequence>
<keyword evidence="1" id="KW-0732">Signal</keyword>
<comment type="caution">
    <text evidence="2">The sequence shown here is derived from an EMBL/GenBank/DDBJ whole genome shotgun (WGS) entry which is preliminary data.</text>
</comment>
<dbReference type="OrthoDB" id="4751380at2"/>
<organism evidence="2 3">
    <name type="scientific">Mycobacteroides franklinii</name>
    <dbReference type="NCBI Taxonomy" id="948102"/>
    <lineage>
        <taxon>Bacteria</taxon>
        <taxon>Bacillati</taxon>
        <taxon>Actinomycetota</taxon>
        <taxon>Actinomycetes</taxon>
        <taxon>Mycobacteriales</taxon>
        <taxon>Mycobacteriaceae</taxon>
        <taxon>Mycobacteroides</taxon>
    </lineage>
</organism>
<dbReference type="STRING" id="948102.BKG76_07245"/>
<protein>
    <recommendedName>
        <fullName evidence="4">Ig-like domain-containing protein</fullName>
    </recommendedName>
</protein>